<dbReference type="GeneID" id="26632405"/>
<evidence type="ECO:0000313" key="2">
    <source>
        <dbReference type="Proteomes" id="UP000030715"/>
    </source>
</evidence>
<proteinExistence type="predicted"/>
<protein>
    <submittedName>
        <fullName evidence="1">Uncharacterized protein</fullName>
    </submittedName>
</protein>
<dbReference type="RefSeq" id="YP_009205794.1">
    <property type="nucleotide sequence ID" value="NC_028881.1"/>
</dbReference>
<evidence type="ECO:0000313" key="1">
    <source>
        <dbReference type="EMBL" id="AIZ01887.1"/>
    </source>
</evidence>
<accession>A0A0A7HB24</accession>
<reference evidence="1 2" key="1">
    <citation type="submission" date="2014-10" db="EMBL/GenBank/DDBJ databases">
        <title>VR bacteriophages - a small but diverse group of low-temperature viruses.</title>
        <authorList>
            <person name="Kaliniene L."/>
            <person name="Meskys R."/>
            <person name="Simoliunas E."/>
            <person name="Zajanckauskaite A."/>
            <person name="Truncaite L."/>
        </authorList>
    </citation>
    <scope>NUCLEOTIDE SEQUENCE [LARGE SCALE GENOMIC DNA]</scope>
</reference>
<keyword evidence="2" id="KW-1185">Reference proteome</keyword>
<sequence>MKLTSTTVSLEYEINNRLLEIKIFDDRSIFADYRGYRIRLEKDELKEPWLLKDTLNGCGCKLKTTQAQELISTINKYW</sequence>
<dbReference type="KEGG" id="vg:26632405"/>
<gene>
    <name evidence="1" type="ORF">VR5_100</name>
</gene>
<organism evidence="1 2">
    <name type="scientific">Escherichia phage vb_EcoM-VR5</name>
    <dbReference type="NCBI Taxonomy" id="1567026"/>
    <lineage>
        <taxon>Viruses</taxon>
        <taxon>Duplodnaviria</taxon>
        <taxon>Heunggongvirae</taxon>
        <taxon>Uroviricota</taxon>
        <taxon>Caudoviricetes</taxon>
        <taxon>Pantevenvirales</taxon>
        <taxon>Straboviridae</taxon>
        <taxon>Tevenvirinae</taxon>
        <taxon>Dhakavirus</taxon>
        <taxon>Dhakavirus vr5</taxon>
    </lineage>
</organism>
<name>A0A0A7HB24_9CAUD</name>
<dbReference type="OrthoDB" id="22872at10239"/>
<dbReference type="Proteomes" id="UP000030715">
    <property type="component" value="Segment"/>
</dbReference>
<dbReference type="EMBL" id="KP007359">
    <property type="protein sequence ID" value="AIZ01887.1"/>
    <property type="molecule type" value="Genomic_DNA"/>
</dbReference>